<feature type="transmembrane region" description="Helical" evidence="1">
    <location>
        <begin position="57"/>
        <end position="75"/>
    </location>
</feature>
<keyword evidence="1" id="KW-0472">Membrane</keyword>
<reference evidence="2" key="1">
    <citation type="journal article" date="2020" name="Nature">
        <title>Giant virus diversity and host interactions through global metagenomics.</title>
        <authorList>
            <person name="Schulz F."/>
            <person name="Roux S."/>
            <person name="Paez-Espino D."/>
            <person name="Jungbluth S."/>
            <person name="Walsh D.A."/>
            <person name="Denef V.J."/>
            <person name="McMahon K.D."/>
            <person name="Konstantinidis K.T."/>
            <person name="Eloe-Fadrosh E.A."/>
            <person name="Kyrpides N.C."/>
            <person name="Woyke T."/>
        </authorList>
    </citation>
    <scope>NUCLEOTIDE SEQUENCE</scope>
    <source>
        <strain evidence="2">GVMAG-M-3300023184-16</strain>
    </source>
</reference>
<dbReference type="EMBL" id="MN740015">
    <property type="protein sequence ID" value="QHT84061.1"/>
    <property type="molecule type" value="Genomic_DNA"/>
</dbReference>
<dbReference type="AlphaFoldDB" id="A0A6C0HTP5"/>
<sequence length="89" mass="10529">MANPVKNPVAAINDYLFGPVDTSYCIWFYILSLFAFVYFIFNLAGAFVAMLFKKVHYVFPTGLFMVAIVWFYFYFNNRLLYNMCLRSEK</sequence>
<feature type="transmembrane region" description="Helical" evidence="1">
    <location>
        <begin position="26"/>
        <end position="50"/>
    </location>
</feature>
<evidence type="ECO:0000313" key="2">
    <source>
        <dbReference type="EMBL" id="QHT84061.1"/>
    </source>
</evidence>
<keyword evidence="1" id="KW-1133">Transmembrane helix</keyword>
<name>A0A6C0HTP5_9ZZZZ</name>
<evidence type="ECO:0000256" key="1">
    <source>
        <dbReference type="SAM" id="Phobius"/>
    </source>
</evidence>
<organism evidence="2">
    <name type="scientific">viral metagenome</name>
    <dbReference type="NCBI Taxonomy" id="1070528"/>
    <lineage>
        <taxon>unclassified sequences</taxon>
        <taxon>metagenomes</taxon>
        <taxon>organismal metagenomes</taxon>
    </lineage>
</organism>
<protein>
    <submittedName>
        <fullName evidence="2">Uncharacterized protein</fullName>
    </submittedName>
</protein>
<proteinExistence type="predicted"/>
<accession>A0A6C0HTP5</accession>
<keyword evidence="1" id="KW-0812">Transmembrane</keyword>